<dbReference type="EnsemblMetazoa" id="GAUT008220-RA">
    <property type="protein sequence ID" value="GAUT008220-PA"/>
    <property type="gene ID" value="GAUT008220"/>
</dbReference>
<feature type="compositionally biased region" description="Polar residues" evidence="1">
    <location>
        <begin position="216"/>
        <end position="237"/>
    </location>
</feature>
<evidence type="ECO:0000313" key="3">
    <source>
        <dbReference type="Proteomes" id="UP000078200"/>
    </source>
</evidence>
<sequence>MSFLEGGETFQGVEALIINHVRDKYFVDVGLLFWFLQVQNTYEKVLPKLVSSDMPSSAAMVVAVVVASLLIQFSVNRSSALLAVLAAAKSIMAAAAESIDAGVPFVFVVQSCMYLKSLIISSASNLNSSLSKQFAGNDLSNSQVLHAAHIPHRIGVAFGTNLGSQHGCFCSSSHGFSYGSHYGLIVGLSARGKNITKPGVCELATASLVQFPTPVPISSPQTPSRRTAPTDLSNSSKLMGIEK</sequence>
<keyword evidence="3" id="KW-1185">Reference proteome</keyword>
<dbReference type="VEuPathDB" id="VectorBase:GAUT008220"/>
<protein>
    <submittedName>
        <fullName evidence="2">Uncharacterized protein</fullName>
    </submittedName>
</protein>
<feature type="region of interest" description="Disordered" evidence="1">
    <location>
        <begin position="214"/>
        <end position="243"/>
    </location>
</feature>
<accession>A0A1A9ULB8</accession>
<organism evidence="2 3">
    <name type="scientific">Glossina austeni</name>
    <name type="common">Savannah tsetse fly</name>
    <dbReference type="NCBI Taxonomy" id="7395"/>
    <lineage>
        <taxon>Eukaryota</taxon>
        <taxon>Metazoa</taxon>
        <taxon>Ecdysozoa</taxon>
        <taxon>Arthropoda</taxon>
        <taxon>Hexapoda</taxon>
        <taxon>Insecta</taxon>
        <taxon>Pterygota</taxon>
        <taxon>Neoptera</taxon>
        <taxon>Endopterygota</taxon>
        <taxon>Diptera</taxon>
        <taxon>Brachycera</taxon>
        <taxon>Muscomorpha</taxon>
        <taxon>Hippoboscoidea</taxon>
        <taxon>Glossinidae</taxon>
        <taxon>Glossina</taxon>
    </lineage>
</organism>
<dbReference type="AlphaFoldDB" id="A0A1A9ULB8"/>
<reference evidence="2" key="1">
    <citation type="submission" date="2020-05" db="UniProtKB">
        <authorList>
            <consortium name="EnsemblMetazoa"/>
        </authorList>
    </citation>
    <scope>IDENTIFICATION</scope>
    <source>
        <strain evidence="2">TTRI</strain>
    </source>
</reference>
<evidence type="ECO:0000256" key="1">
    <source>
        <dbReference type="SAM" id="MobiDB-lite"/>
    </source>
</evidence>
<name>A0A1A9ULB8_GLOAU</name>
<dbReference type="Proteomes" id="UP000078200">
    <property type="component" value="Unassembled WGS sequence"/>
</dbReference>
<evidence type="ECO:0000313" key="2">
    <source>
        <dbReference type="EnsemblMetazoa" id="GAUT008220-PA"/>
    </source>
</evidence>
<proteinExistence type="predicted"/>